<reference evidence="3 4" key="1">
    <citation type="submission" date="2020-11" db="EMBL/GenBank/DDBJ databases">
        <title>Complete and Circularized Genome Assembly of a human isolate of Vibrio navarrensis biotype pommerensis with MiSeq and MinION Sequence Data.</title>
        <authorList>
            <person name="Schwartz K."/>
            <person name="Borowiak M."/>
            <person name="Deneke C."/>
            <person name="Balau V."/>
            <person name="Metelmann C."/>
            <person name="Strauch E."/>
        </authorList>
    </citation>
    <scope>NUCLEOTIDE SEQUENCE [LARGE SCALE GENOMIC DNA]</scope>
    <source>
        <strain evidence="3 4">20-VB00237</strain>
    </source>
</reference>
<evidence type="ECO:0000313" key="4">
    <source>
        <dbReference type="Proteomes" id="UP000594435"/>
    </source>
</evidence>
<dbReference type="InterPro" id="IPR003362">
    <property type="entry name" value="Bact_transf"/>
</dbReference>
<keyword evidence="3" id="KW-0808">Transferase</keyword>
<name>A0AAJ4LUH0_9VIBR</name>
<proteinExistence type="inferred from homology"/>
<dbReference type="EMBL" id="CP065217">
    <property type="protein sequence ID" value="QPL53828.1"/>
    <property type="molecule type" value="Genomic_DNA"/>
</dbReference>
<organism evidence="3 4">
    <name type="scientific">Vibrio navarrensis</name>
    <dbReference type="NCBI Taxonomy" id="29495"/>
    <lineage>
        <taxon>Bacteria</taxon>
        <taxon>Pseudomonadati</taxon>
        <taxon>Pseudomonadota</taxon>
        <taxon>Gammaproteobacteria</taxon>
        <taxon>Vibrionales</taxon>
        <taxon>Vibrionaceae</taxon>
        <taxon>Vibrio</taxon>
    </lineage>
</organism>
<comment type="similarity">
    <text evidence="1">Belongs to the bacterial sugar transferase family.</text>
</comment>
<dbReference type="Proteomes" id="UP000594435">
    <property type="component" value="Chromosome 1"/>
</dbReference>
<dbReference type="PROSITE" id="PS51257">
    <property type="entry name" value="PROKAR_LIPOPROTEIN"/>
    <property type="match status" value="1"/>
</dbReference>
<protein>
    <submittedName>
        <fullName evidence="3">Sugar transferase</fullName>
    </submittedName>
</protein>
<feature type="domain" description="Bacterial sugar transferase" evidence="2">
    <location>
        <begin position="3"/>
        <end position="195"/>
    </location>
</feature>
<dbReference type="PANTHER" id="PTHR30576:SF20">
    <property type="entry name" value="QUINOVOSAMINEPHOSPHOTRANSFERAE-RELATED"/>
    <property type="match status" value="1"/>
</dbReference>
<dbReference type="AlphaFoldDB" id="A0AAJ4LUH0"/>
<dbReference type="GO" id="GO:0016780">
    <property type="term" value="F:phosphotransferase activity, for other substituted phosphate groups"/>
    <property type="evidence" value="ECO:0007669"/>
    <property type="project" value="TreeGrafter"/>
</dbReference>
<dbReference type="RefSeq" id="WP_045572470.1">
    <property type="nucleotide sequence ID" value="NZ_CP065217.1"/>
</dbReference>
<evidence type="ECO:0000313" key="3">
    <source>
        <dbReference type="EMBL" id="QPL53828.1"/>
    </source>
</evidence>
<sequence length="198" mass="22762">MAKRLFDLFLSFIGIFCLLPVFISVACWIKLDSPGPVFFRQTRVGYKGNPFRIHKFRTMKVQAESEGRLTIGNDSRITRSGQFLRKSKIDELPQLIDVFLGNMSLVGPRPEVQEFIDCYPTDVKDKVLSVKPGITDRASIEMVDESDILGQYSDPKKAYIDVILPVKQTYYLQYVDNHTILDDIFIIFSTIKKIIKRT</sequence>
<dbReference type="Pfam" id="PF02397">
    <property type="entry name" value="Bac_transf"/>
    <property type="match status" value="1"/>
</dbReference>
<gene>
    <name evidence="3" type="ORF">I3X05_01190</name>
</gene>
<evidence type="ECO:0000256" key="1">
    <source>
        <dbReference type="ARBA" id="ARBA00006464"/>
    </source>
</evidence>
<evidence type="ECO:0000259" key="2">
    <source>
        <dbReference type="Pfam" id="PF02397"/>
    </source>
</evidence>
<dbReference type="PANTHER" id="PTHR30576">
    <property type="entry name" value="COLANIC BIOSYNTHESIS UDP-GLUCOSE LIPID CARRIER TRANSFERASE"/>
    <property type="match status" value="1"/>
</dbReference>
<accession>A0AAJ4LUH0</accession>